<feature type="domain" description="HAT C-terminal dimerisation" evidence="3">
    <location>
        <begin position="337"/>
        <end position="385"/>
    </location>
</feature>
<dbReference type="InterPro" id="IPR012337">
    <property type="entry name" value="RNaseH-like_sf"/>
</dbReference>
<evidence type="ECO:0000313" key="5">
    <source>
        <dbReference type="RefSeq" id="XP_011003047.1"/>
    </source>
</evidence>
<feature type="compositionally biased region" description="Acidic residues" evidence="1">
    <location>
        <begin position="442"/>
        <end position="455"/>
    </location>
</feature>
<dbReference type="Proteomes" id="UP000694918">
    <property type="component" value="Unplaced"/>
</dbReference>
<evidence type="ECO:0000313" key="4">
    <source>
        <dbReference type="Proteomes" id="UP000694918"/>
    </source>
</evidence>
<feature type="region of interest" description="Disordered" evidence="1">
    <location>
        <begin position="434"/>
        <end position="530"/>
    </location>
</feature>
<protein>
    <submittedName>
        <fullName evidence="5">Uncharacterized protein LOC105109882</fullName>
    </submittedName>
</protein>
<dbReference type="RefSeq" id="XP_011003047.1">
    <property type="nucleotide sequence ID" value="XM_011004745.1"/>
</dbReference>
<evidence type="ECO:0000259" key="3">
    <source>
        <dbReference type="Pfam" id="PF05699"/>
    </source>
</evidence>
<reference evidence="5" key="1">
    <citation type="submission" date="2025-08" db="UniProtKB">
        <authorList>
            <consortium name="RefSeq"/>
        </authorList>
    </citation>
    <scope>IDENTIFICATION</scope>
</reference>
<dbReference type="InterPro" id="IPR007021">
    <property type="entry name" value="DUF659"/>
</dbReference>
<dbReference type="AlphaFoldDB" id="A0AAJ6X284"/>
<dbReference type="Pfam" id="PF04937">
    <property type="entry name" value="DUF659"/>
    <property type="match status" value="1"/>
</dbReference>
<evidence type="ECO:0000256" key="1">
    <source>
        <dbReference type="SAM" id="MobiDB-lite"/>
    </source>
</evidence>
<sequence>MEREGYRIIKPSTHESRTASMLAAAKFLKALELVAKHGPGFKPPSYHDIREKYLKQEVDQTMNLLEDYKLEWKKIGCSIMSDGWTDKKRRCICNFLVNSPKGTVFLSSVDTSNMSKTADKVFEMLDAIVERIGEENVVQVVTDNAANYKAAGQLLMEKRKSLFWTPCAAHCIDLILEDFEKKLEIHQVTIAKGRRITSYIYSRTILISMLRHFTKGRDLIRPAATRFATAYLTLGCLNDHKIQLMTMFTSNQWSSCRFARIEEGKRIQNCVLDSRFWHDVTICIKAAYPLIKVLRLVDSDKKPAMGFIYKAMDEAKEKIQVNFGSVKKRYISCYECSELQRFAIRVLSLTCTSSGCERNWSAFEMVHTKRRNRLHQRKMNDLVFVMCNLKLNNNQVKKQADDFGVEDDLSSDDDWITEGEKHSNIDLLGAIDNATRRKNGNEDESDEEEIPNDAEIESHGTEDDLDIQIDDIGVGTSSSTNAHNIGVGTSSDTNNPLDANDIDECMRNNEEDEGNEAGFSLHDTPADYLF</sequence>
<accession>A0AAJ6X284</accession>
<feature type="compositionally biased region" description="Polar residues" evidence="1">
    <location>
        <begin position="475"/>
        <end position="497"/>
    </location>
</feature>
<dbReference type="PANTHER" id="PTHR32166:SF122">
    <property type="entry name" value="OS09G0499600 PROTEIN"/>
    <property type="match status" value="1"/>
</dbReference>
<proteinExistence type="predicted"/>
<dbReference type="GeneID" id="105109882"/>
<dbReference type="Pfam" id="PF05699">
    <property type="entry name" value="Dimer_Tnp_hAT"/>
    <property type="match status" value="1"/>
</dbReference>
<evidence type="ECO:0000259" key="2">
    <source>
        <dbReference type="Pfam" id="PF04937"/>
    </source>
</evidence>
<name>A0AAJ6X284_POPEU</name>
<keyword evidence="4" id="KW-1185">Reference proteome</keyword>
<dbReference type="SUPFAM" id="SSF53098">
    <property type="entry name" value="Ribonuclease H-like"/>
    <property type="match status" value="1"/>
</dbReference>
<dbReference type="InterPro" id="IPR008906">
    <property type="entry name" value="HATC_C_dom"/>
</dbReference>
<feature type="domain" description="DUF659" evidence="2">
    <location>
        <begin position="44"/>
        <end position="196"/>
    </location>
</feature>
<organism evidence="4 5">
    <name type="scientific">Populus euphratica</name>
    <name type="common">Euphrates poplar</name>
    <dbReference type="NCBI Taxonomy" id="75702"/>
    <lineage>
        <taxon>Eukaryota</taxon>
        <taxon>Viridiplantae</taxon>
        <taxon>Streptophyta</taxon>
        <taxon>Embryophyta</taxon>
        <taxon>Tracheophyta</taxon>
        <taxon>Spermatophyta</taxon>
        <taxon>Magnoliopsida</taxon>
        <taxon>eudicotyledons</taxon>
        <taxon>Gunneridae</taxon>
        <taxon>Pentapetalae</taxon>
        <taxon>rosids</taxon>
        <taxon>fabids</taxon>
        <taxon>Malpighiales</taxon>
        <taxon>Salicaceae</taxon>
        <taxon>Saliceae</taxon>
        <taxon>Populus</taxon>
    </lineage>
</organism>
<dbReference type="GO" id="GO:0046983">
    <property type="term" value="F:protein dimerization activity"/>
    <property type="evidence" value="ECO:0007669"/>
    <property type="project" value="InterPro"/>
</dbReference>
<gene>
    <name evidence="5" type="primary">LOC105109882</name>
</gene>
<dbReference type="PANTHER" id="PTHR32166">
    <property type="entry name" value="OSJNBA0013A04.12 PROTEIN"/>
    <property type="match status" value="1"/>
</dbReference>
<dbReference type="KEGG" id="peu:105109882"/>